<reference evidence="2" key="1">
    <citation type="submission" date="2023-07" db="EMBL/GenBank/DDBJ databases">
        <authorList>
            <consortium name="AG Swart"/>
            <person name="Singh M."/>
            <person name="Singh A."/>
            <person name="Seah K."/>
            <person name="Emmerich C."/>
        </authorList>
    </citation>
    <scope>NUCLEOTIDE SEQUENCE</scope>
    <source>
        <strain evidence="2">DP1</strain>
    </source>
</reference>
<evidence type="ECO:0000313" key="2">
    <source>
        <dbReference type="EMBL" id="CAI2380912.1"/>
    </source>
</evidence>
<accession>A0AAD1XZY1</accession>
<name>A0AAD1XZY1_EUPCR</name>
<feature type="compositionally biased region" description="Polar residues" evidence="1">
    <location>
        <begin position="95"/>
        <end position="105"/>
    </location>
</feature>
<gene>
    <name evidence="2" type="ORF">ECRASSUSDP1_LOCUS22355</name>
</gene>
<feature type="region of interest" description="Disordered" evidence="1">
    <location>
        <begin position="49"/>
        <end position="105"/>
    </location>
</feature>
<protein>
    <submittedName>
        <fullName evidence="2">Uncharacterized protein</fullName>
    </submittedName>
</protein>
<keyword evidence="3" id="KW-1185">Reference proteome</keyword>
<proteinExistence type="predicted"/>
<comment type="caution">
    <text evidence="2">The sequence shown here is derived from an EMBL/GenBank/DDBJ whole genome shotgun (WGS) entry which is preliminary data.</text>
</comment>
<dbReference type="Proteomes" id="UP001295684">
    <property type="component" value="Unassembled WGS sequence"/>
</dbReference>
<dbReference type="EMBL" id="CAMPGE010022914">
    <property type="protein sequence ID" value="CAI2380912.1"/>
    <property type="molecule type" value="Genomic_DNA"/>
</dbReference>
<sequence length="265" mass="30155">METHNHFSLPGSEKRENQIQKILLKYTQQNQPPKKDLIEPYVYGESLSFTEEEKESANDTPSLKAHNGSRSSNPFISERGNINMDASKSGDHYSKSSVPYGNHSGSHFSNKVPAGGFDAIPETESIVERESESRSSRFSLNVKPHEYSRDGLLVSLNQICESLVKDTKALIGGNINSKSANINELEMKYDLDHINRTRSRVPQKDSQKQIIQKLIGRFEIFEQEYKPLWEKSIEALKSSLEVGLKNSTEIDRSQTDNYERNHEHN</sequence>
<dbReference type="AlphaFoldDB" id="A0AAD1XZY1"/>
<organism evidence="2 3">
    <name type="scientific">Euplotes crassus</name>
    <dbReference type="NCBI Taxonomy" id="5936"/>
    <lineage>
        <taxon>Eukaryota</taxon>
        <taxon>Sar</taxon>
        <taxon>Alveolata</taxon>
        <taxon>Ciliophora</taxon>
        <taxon>Intramacronucleata</taxon>
        <taxon>Spirotrichea</taxon>
        <taxon>Hypotrichia</taxon>
        <taxon>Euplotida</taxon>
        <taxon>Euplotidae</taxon>
        <taxon>Moneuplotes</taxon>
    </lineage>
</organism>
<evidence type="ECO:0000313" key="3">
    <source>
        <dbReference type="Proteomes" id="UP001295684"/>
    </source>
</evidence>
<evidence type="ECO:0000256" key="1">
    <source>
        <dbReference type="SAM" id="MobiDB-lite"/>
    </source>
</evidence>